<feature type="active site" evidence="1">
    <location>
        <position position="393"/>
    </location>
</feature>
<evidence type="ECO:0000259" key="3">
    <source>
        <dbReference type="PROSITE" id="PS51459"/>
    </source>
</evidence>
<dbReference type="Gene3D" id="1.10.3290.10">
    <property type="entry name" value="Fido-like domain"/>
    <property type="match status" value="1"/>
</dbReference>
<feature type="compositionally biased region" description="Pro residues" evidence="2">
    <location>
        <begin position="343"/>
        <end position="352"/>
    </location>
</feature>
<dbReference type="PANTHER" id="PTHR13504">
    <property type="entry name" value="FIDO DOMAIN-CONTAINING PROTEIN DDB_G0283145"/>
    <property type="match status" value="1"/>
</dbReference>
<accession>Q09AH7</accession>
<feature type="compositionally biased region" description="Basic residues" evidence="2">
    <location>
        <begin position="1"/>
        <end position="11"/>
    </location>
</feature>
<dbReference type="Pfam" id="PF02661">
    <property type="entry name" value="Fic"/>
    <property type="match status" value="1"/>
</dbReference>
<protein>
    <submittedName>
        <fullName evidence="4">Huntingtin interacting protein E, putative</fullName>
    </submittedName>
</protein>
<dbReference type="AlphaFoldDB" id="Q09AH7"/>
<feature type="region of interest" description="Disordered" evidence="2">
    <location>
        <begin position="1"/>
        <end position="55"/>
    </location>
</feature>
<name>Q09AH7_STIAD</name>
<comment type="caution">
    <text evidence="4">The sequence shown here is derived from an EMBL/GenBank/DDBJ whole genome shotgun (WGS) entry which is preliminary data.</text>
</comment>
<organism evidence="4 5">
    <name type="scientific">Stigmatella aurantiaca (strain DW4/3-1)</name>
    <dbReference type="NCBI Taxonomy" id="378806"/>
    <lineage>
        <taxon>Bacteria</taxon>
        <taxon>Pseudomonadati</taxon>
        <taxon>Myxococcota</taxon>
        <taxon>Myxococcia</taxon>
        <taxon>Myxococcales</taxon>
        <taxon>Cystobacterineae</taxon>
        <taxon>Archangiaceae</taxon>
        <taxon>Stigmatella</taxon>
    </lineage>
</organism>
<dbReference type="PROSITE" id="PS51459">
    <property type="entry name" value="FIDO"/>
    <property type="match status" value="1"/>
</dbReference>
<dbReference type="InterPro" id="IPR040198">
    <property type="entry name" value="Fido_containing"/>
</dbReference>
<evidence type="ECO:0000313" key="5">
    <source>
        <dbReference type="Proteomes" id="UP000032702"/>
    </source>
</evidence>
<feature type="domain" description="Fido" evidence="3">
    <location>
        <begin position="315"/>
        <end position="450"/>
    </location>
</feature>
<dbReference type="EMBL" id="AAMD01000013">
    <property type="protein sequence ID" value="EAU68702.1"/>
    <property type="molecule type" value="Genomic_DNA"/>
</dbReference>
<dbReference type="InterPro" id="IPR036597">
    <property type="entry name" value="Fido-like_dom_sf"/>
</dbReference>
<dbReference type="PANTHER" id="PTHR13504:SF38">
    <property type="entry name" value="FIDO DOMAIN-CONTAINING PROTEIN"/>
    <property type="match status" value="1"/>
</dbReference>
<dbReference type="SUPFAM" id="SSF140931">
    <property type="entry name" value="Fic-like"/>
    <property type="match status" value="1"/>
</dbReference>
<evidence type="ECO:0000256" key="2">
    <source>
        <dbReference type="SAM" id="MobiDB-lite"/>
    </source>
</evidence>
<dbReference type="InterPro" id="IPR003812">
    <property type="entry name" value="Fido"/>
</dbReference>
<evidence type="ECO:0000313" key="4">
    <source>
        <dbReference type="EMBL" id="EAU68702.1"/>
    </source>
</evidence>
<dbReference type="Proteomes" id="UP000032702">
    <property type="component" value="Unassembled WGS sequence"/>
</dbReference>
<sequence>MKSRGVHRGHKPHEDAHPPLLGFSEEAPLVLNPHTGGDAGQPFQPAVGNRHPAGQHRAGNALTLQEQPPQHALLHWPAQREQLRELVHHPHPLACPQGRANPLFAQEVREAHVTSPRRRTCCDAPAVTHSRTSEHGACGQDRGRSLSRLPAPQDVAIRCASASGLQDNVEWAMAPGPPAATRRRCPAPAPRRETRRPPATRSTTLAVPGGRRMYRYRWETRLGARLEQTAERVRRLRQFRLPSLAEEGVSHWLRVHHVYHSNAISGSRLTLPETRTILEDGPTFAGKPPKVQAEATHLSHALDFIESLASSRLPLTERDLRILHAVVLGSGESTEAGSYRSAPVPPRGPGHTPPDASLVPGRIQEFSDWLSQEPPEAPLLLACRAHAAFDAIHPFAVGNGRIGRLLLHLLLFRHGYPLTVLRVKDRARYHTALKQAHQGDITSLTTLVLESAEHGLSRYEYVAQQFTEDTASPAAPPGDPREFPTWRRGVDALLDALETVALELTAKHSGAVADLSLSLISLDAITPASWEQARKGPLPLAVLCGQSSQGTFEATLMASCPRAPAPWQRTLPILTLQAVTDSSGVPERPAGFSLEENLFTVASTTGQLRQGVSAGKLATDIWTHALEGTLLVRPR</sequence>
<gene>
    <name evidence="4" type="ORF">STIAU_2790</name>
</gene>
<feature type="region of interest" description="Disordered" evidence="2">
    <location>
        <begin position="334"/>
        <end position="356"/>
    </location>
</feature>
<evidence type="ECO:0000256" key="1">
    <source>
        <dbReference type="PIRSR" id="PIRSR640198-1"/>
    </source>
</evidence>
<feature type="region of interest" description="Disordered" evidence="2">
    <location>
        <begin position="174"/>
        <end position="205"/>
    </location>
</feature>
<proteinExistence type="predicted"/>
<reference evidence="4 5" key="1">
    <citation type="submission" date="2006-04" db="EMBL/GenBank/DDBJ databases">
        <authorList>
            <person name="Nierman W.C."/>
        </authorList>
    </citation>
    <scope>NUCLEOTIDE SEQUENCE [LARGE SCALE GENOMIC DNA]</scope>
    <source>
        <strain evidence="4 5">DW4/3-1</strain>
    </source>
</reference>